<comment type="cofactor">
    <cofactor evidence="1">
        <name>Mg(2+)</name>
        <dbReference type="ChEBI" id="CHEBI:18420"/>
    </cofactor>
</comment>
<dbReference type="NCBIfam" id="TIGR02245">
    <property type="entry name" value="HAD_IIID1"/>
    <property type="match status" value="1"/>
</dbReference>
<dbReference type="SUPFAM" id="SSF56784">
    <property type="entry name" value="HAD-like"/>
    <property type="match status" value="1"/>
</dbReference>
<evidence type="ECO:0000256" key="6">
    <source>
        <dbReference type="ARBA" id="ARBA00022842"/>
    </source>
</evidence>
<dbReference type="InterPro" id="IPR004274">
    <property type="entry name" value="FCP1_dom"/>
</dbReference>
<accession>A0A2V0NSI2</accession>
<dbReference type="SUPFAM" id="SSF54236">
    <property type="entry name" value="Ubiquitin-like"/>
    <property type="match status" value="1"/>
</dbReference>
<dbReference type="FunCoup" id="A0A2V0NSI2">
    <property type="interactions" value="1875"/>
</dbReference>
<keyword evidence="16" id="KW-1185">Reference proteome</keyword>
<keyword evidence="6" id="KW-0460">Magnesium</keyword>
<keyword evidence="4" id="KW-0479">Metal-binding</keyword>
<dbReference type="STRING" id="307507.A0A2V0NSI2"/>
<feature type="domain" description="FCP1 homology" evidence="14">
    <location>
        <begin position="139"/>
        <end position="300"/>
    </location>
</feature>
<dbReference type="Pfam" id="PF00240">
    <property type="entry name" value="ubiquitin"/>
    <property type="match status" value="1"/>
</dbReference>
<dbReference type="InParanoid" id="A0A2V0NSI2"/>
<evidence type="ECO:0000256" key="7">
    <source>
        <dbReference type="ARBA" id="ARBA00022912"/>
    </source>
</evidence>
<dbReference type="InterPro" id="IPR051658">
    <property type="entry name" value="UBLCP1"/>
</dbReference>
<dbReference type="GO" id="GO:0005634">
    <property type="term" value="C:nucleus"/>
    <property type="evidence" value="ECO:0007669"/>
    <property type="project" value="UniProtKB-SubCell"/>
</dbReference>
<dbReference type="GO" id="GO:0090364">
    <property type="term" value="P:regulation of proteasome assembly"/>
    <property type="evidence" value="ECO:0007669"/>
    <property type="project" value="InterPro"/>
</dbReference>
<dbReference type="GO" id="GO:0004722">
    <property type="term" value="F:protein serine/threonine phosphatase activity"/>
    <property type="evidence" value="ECO:0007669"/>
    <property type="project" value="UniProtKB-EC"/>
</dbReference>
<proteinExistence type="predicted"/>
<dbReference type="Gene3D" id="3.10.20.90">
    <property type="entry name" value="Phosphatidylinositol 3-kinase Catalytic Subunit, Chain A, domain 1"/>
    <property type="match status" value="1"/>
</dbReference>
<evidence type="ECO:0000256" key="11">
    <source>
        <dbReference type="ARBA" id="ARBA00048336"/>
    </source>
</evidence>
<evidence type="ECO:0000256" key="1">
    <source>
        <dbReference type="ARBA" id="ARBA00001946"/>
    </source>
</evidence>
<evidence type="ECO:0000256" key="9">
    <source>
        <dbReference type="ARBA" id="ARBA00032039"/>
    </source>
</evidence>
<dbReference type="OrthoDB" id="1711508at2759"/>
<dbReference type="SMART" id="SM00213">
    <property type="entry name" value="UBQ"/>
    <property type="match status" value="1"/>
</dbReference>
<dbReference type="PROSITE" id="PS50969">
    <property type="entry name" value="FCP1"/>
    <property type="match status" value="1"/>
</dbReference>
<comment type="caution">
    <text evidence="15">The sequence shown here is derived from an EMBL/GenBank/DDBJ whole genome shotgun (WGS) entry which is preliminary data.</text>
</comment>
<dbReference type="Proteomes" id="UP000247498">
    <property type="component" value="Unassembled WGS sequence"/>
</dbReference>
<dbReference type="FunFam" id="3.10.20.90:FF:000060">
    <property type="entry name" value="ubiquitin-like domain-containing CTD phosphatase 1"/>
    <property type="match status" value="1"/>
</dbReference>
<dbReference type="PANTHER" id="PTHR48493">
    <property type="entry name" value="UBIQUITIN-LIKE DOMAIN-CONTAINING CTD PHOSPHATASE 1"/>
    <property type="match status" value="1"/>
</dbReference>
<evidence type="ECO:0000256" key="3">
    <source>
        <dbReference type="ARBA" id="ARBA00013081"/>
    </source>
</evidence>
<keyword evidence="8" id="KW-0539">Nucleus</keyword>
<dbReference type="InterPro" id="IPR036412">
    <property type="entry name" value="HAD-like_sf"/>
</dbReference>
<reference evidence="15 16" key="1">
    <citation type="journal article" date="2018" name="Sci. Rep.">
        <title>Raphidocelis subcapitata (=Pseudokirchneriella subcapitata) provides an insight into genome evolution and environmental adaptations in the Sphaeropleales.</title>
        <authorList>
            <person name="Suzuki S."/>
            <person name="Yamaguchi H."/>
            <person name="Nakajima N."/>
            <person name="Kawachi M."/>
        </authorList>
    </citation>
    <scope>NUCLEOTIDE SEQUENCE [LARGE SCALE GENOMIC DNA]</scope>
    <source>
        <strain evidence="15 16">NIES-35</strain>
    </source>
</reference>
<dbReference type="InterPro" id="IPR023214">
    <property type="entry name" value="HAD_sf"/>
</dbReference>
<dbReference type="Gene3D" id="3.40.50.1000">
    <property type="entry name" value="HAD superfamily/HAD-like"/>
    <property type="match status" value="1"/>
</dbReference>
<keyword evidence="5" id="KW-0378">Hydrolase</keyword>
<dbReference type="InterPro" id="IPR011943">
    <property type="entry name" value="HAD-SF_hydro_IIID"/>
</dbReference>
<dbReference type="EMBL" id="BDRX01000011">
    <property type="protein sequence ID" value="GBF89622.1"/>
    <property type="molecule type" value="Genomic_DNA"/>
</dbReference>
<dbReference type="EC" id="3.1.3.16" evidence="3"/>
<dbReference type="PANTHER" id="PTHR48493:SF1">
    <property type="entry name" value="UBIQUITIN-LIKE DOMAIN-CONTAINING CTD PHOSPHATASE 1"/>
    <property type="match status" value="1"/>
</dbReference>
<evidence type="ECO:0000256" key="12">
    <source>
        <dbReference type="SAM" id="MobiDB-lite"/>
    </source>
</evidence>
<gene>
    <name evidence="15" type="ORF">Rsub_02340</name>
</gene>
<evidence type="ECO:0000256" key="8">
    <source>
        <dbReference type="ARBA" id="ARBA00023242"/>
    </source>
</evidence>
<evidence type="ECO:0000259" key="13">
    <source>
        <dbReference type="PROSITE" id="PS50053"/>
    </source>
</evidence>
<feature type="domain" description="Ubiquitin-like" evidence="13">
    <location>
        <begin position="6"/>
        <end position="84"/>
    </location>
</feature>
<evidence type="ECO:0000256" key="10">
    <source>
        <dbReference type="ARBA" id="ARBA00047761"/>
    </source>
</evidence>
<evidence type="ECO:0000256" key="4">
    <source>
        <dbReference type="ARBA" id="ARBA00022723"/>
    </source>
</evidence>
<comment type="catalytic activity">
    <reaction evidence="10">
        <text>O-phospho-L-seryl-[protein] + H2O = L-seryl-[protein] + phosphate</text>
        <dbReference type="Rhea" id="RHEA:20629"/>
        <dbReference type="Rhea" id="RHEA-COMP:9863"/>
        <dbReference type="Rhea" id="RHEA-COMP:11604"/>
        <dbReference type="ChEBI" id="CHEBI:15377"/>
        <dbReference type="ChEBI" id="CHEBI:29999"/>
        <dbReference type="ChEBI" id="CHEBI:43474"/>
        <dbReference type="ChEBI" id="CHEBI:83421"/>
        <dbReference type="EC" id="3.1.3.16"/>
    </reaction>
</comment>
<comment type="subcellular location">
    <subcellularLocation>
        <location evidence="2">Nucleus</location>
    </subcellularLocation>
</comment>
<protein>
    <recommendedName>
        <fullName evidence="3">protein-serine/threonine phosphatase</fullName>
        <ecNumber evidence="3">3.1.3.16</ecNumber>
    </recommendedName>
    <alternativeName>
        <fullName evidence="9">Nuclear proteasome inhibitor UBLCP1</fullName>
    </alternativeName>
</protein>
<evidence type="ECO:0000313" key="15">
    <source>
        <dbReference type="EMBL" id="GBF89622.1"/>
    </source>
</evidence>
<dbReference type="Pfam" id="PF03031">
    <property type="entry name" value="NIF"/>
    <property type="match status" value="1"/>
</dbReference>
<keyword evidence="7" id="KW-0904">Protein phosphatase</keyword>
<feature type="region of interest" description="Disordered" evidence="12">
    <location>
        <begin position="329"/>
        <end position="369"/>
    </location>
</feature>
<dbReference type="InterPro" id="IPR000626">
    <property type="entry name" value="Ubiquitin-like_dom"/>
</dbReference>
<evidence type="ECO:0000256" key="5">
    <source>
        <dbReference type="ARBA" id="ARBA00022801"/>
    </source>
</evidence>
<dbReference type="GO" id="GO:0046872">
    <property type="term" value="F:metal ion binding"/>
    <property type="evidence" value="ECO:0007669"/>
    <property type="project" value="UniProtKB-KW"/>
</dbReference>
<dbReference type="InterPro" id="IPR029071">
    <property type="entry name" value="Ubiquitin-like_domsf"/>
</dbReference>
<dbReference type="PROSITE" id="PS50053">
    <property type="entry name" value="UBIQUITIN_2"/>
    <property type="match status" value="1"/>
</dbReference>
<dbReference type="CDD" id="cd01813">
    <property type="entry name" value="Ubl_UBLCP1"/>
    <property type="match status" value="1"/>
</dbReference>
<sequence>MADAPASLCVKWQGQEYAVHLSPDDTVSSVKHKLEQQTQVSAKRQKLLGLKTKDGKLAGDDAKVGDLAVKATTKIMMMGQREEAIAQTEAAALAAPEVQDDFDLRPEEEQALDVRDQPEVLEKLERRIRSVEVKVMNPPRPGKKCLVLDIDYTLFDLGSAAERPDELARPYLHEFLRDTYRYYDIIIWSATNMKWVEVKMRELGCLGSSEFKITCMLDHAAMVTVQTEKYGVFDCKPLGFIWAKFPEFYNADNTVMLDDLRRNYVMNKQNGLVIRPFKRAHMNRGKDKELLYLSHYLCLIGELPSLAELNHRKWEAYLSRHGARLVGGGGGDGSGGSDGGGGGGVGNGGVGGSGDGSGSGSGDGGGSGA</sequence>
<dbReference type="AlphaFoldDB" id="A0A2V0NSI2"/>
<evidence type="ECO:0000256" key="2">
    <source>
        <dbReference type="ARBA" id="ARBA00004123"/>
    </source>
</evidence>
<name>A0A2V0NSI2_9CHLO</name>
<evidence type="ECO:0000259" key="14">
    <source>
        <dbReference type="PROSITE" id="PS50969"/>
    </source>
</evidence>
<organism evidence="15 16">
    <name type="scientific">Raphidocelis subcapitata</name>
    <dbReference type="NCBI Taxonomy" id="307507"/>
    <lineage>
        <taxon>Eukaryota</taxon>
        <taxon>Viridiplantae</taxon>
        <taxon>Chlorophyta</taxon>
        <taxon>core chlorophytes</taxon>
        <taxon>Chlorophyceae</taxon>
        <taxon>CS clade</taxon>
        <taxon>Sphaeropleales</taxon>
        <taxon>Selenastraceae</taxon>
        <taxon>Raphidocelis</taxon>
    </lineage>
</organism>
<dbReference type="SMART" id="SM00577">
    <property type="entry name" value="CPDc"/>
    <property type="match status" value="1"/>
</dbReference>
<evidence type="ECO:0000313" key="16">
    <source>
        <dbReference type="Proteomes" id="UP000247498"/>
    </source>
</evidence>
<comment type="catalytic activity">
    <reaction evidence="11">
        <text>O-phospho-L-threonyl-[protein] + H2O = L-threonyl-[protein] + phosphate</text>
        <dbReference type="Rhea" id="RHEA:47004"/>
        <dbReference type="Rhea" id="RHEA-COMP:11060"/>
        <dbReference type="Rhea" id="RHEA-COMP:11605"/>
        <dbReference type="ChEBI" id="CHEBI:15377"/>
        <dbReference type="ChEBI" id="CHEBI:30013"/>
        <dbReference type="ChEBI" id="CHEBI:43474"/>
        <dbReference type="ChEBI" id="CHEBI:61977"/>
        <dbReference type="EC" id="3.1.3.16"/>
    </reaction>
</comment>